<dbReference type="EMBL" id="JAHBAY010000010">
    <property type="protein sequence ID" value="MBT0771738.1"/>
    <property type="molecule type" value="Genomic_DNA"/>
</dbReference>
<keyword evidence="2" id="KW-1185">Reference proteome</keyword>
<organism evidence="1 2">
    <name type="scientific">Kineosporia corallincola</name>
    <dbReference type="NCBI Taxonomy" id="2835133"/>
    <lineage>
        <taxon>Bacteria</taxon>
        <taxon>Bacillati</taxon>
        <taxon>Actinomycetota</taxon>
        <taxon>Actinomycetes</taxon>
        <taxon>Kineosporiales</taxon>
        <taxon>Kineosporiaceae</taxon>
        <taxon>Kineosporia</taxon>
    </lineage>
</organism>
<protein>
    <submittedName>
        <fullName evidence="1">Uncharacterized protein</fullName>
    </submittedName>
</protein>
<sequence length="92" mass="10647">MTTEEAREFLEEAWSELETDADIDGWYLVETKIAGTRRGAPKHEYIAKDPEGGLWGFWMLEYDEEWVWAGGPQAMMAYTETMTTTKYRPVSS</sequence>
<dbReference type="RefSeq" id="WP_214158109.1">
    <property type="nucleotide sequence ID" value="NZ_JAHBAY010000010.1"/>
</dbReference>
<reference evidence="1 2" key="1">
    <citation type="submission" date="2021-05" db="EMBL/GenBank/DDBJ databases">
        <title>Kineosporia and Streptomyces sp. nov. two new marine actinobacteria isolated from Coral.</title>
        <authorList>
            <person name="Buangrab K."/>
            <person name="Sutthacheep M."/>
            <person name="Yeemin T."/>
            <person name="Harunari E."/>
            <person name="Igarashi Y."/>
            <person name="Kanchanasin P."/>
            <person name="Tanasupawat S."/>
            <person name="Phongsopitanun W."/>
        </authorList>
    </citation>
    <scope>NUCLEOTIDE SEQUENCE [LARGE SCALE GENOMIC DNA]</scope>
    <source>
        <strain evidence="1 2">J2-2</strain>
    </source>
</reference>
<name>A0ABS5TKV2_9ACTN</name>
<accession>A0ABS5TKV2</accession>
<dbReference type="Proteomes" id="UP001197247">
    <property type="component" value="Unassembled WGS sequence"/>
</dbReference>
<comment type="caution">
    <text evidence="1">The sequence shown here is derived from an EMBL/GenBank/DDBJ whole genome shotgun (WGS) entry which is preliminary data.</text>
</comment>
<proteinExistence type="predicted"/>
<evidence type="ECO:0000313" key="2">
    <source>
        <dbReference type="Proteomes" id="UP001197247"/>
    </source>
</evidence>
<gene>
    <name evidence="1" type="ORF">KIH74_22550</name>
</gene>
<evidence type="ECO:0000313" key="1">
    <source>
        <dbReference type="EMBL" id="MBT0771738.1"/>
    </source>
</evidence>